<evidence type="ECO:0000313" key="2">
    <source>
        <dbReference type="EMBL" id="GFR43010.1"/>
    </source>
</evidence>
<keyword evidence="3" id="KW-1185">Reference proteome</keyword>
<comment type="caution">
    <text evidence="2">The sequence shown here is derived from an EMBL/GenBank/DDBJ whole genome shotgun (WGS) entry which is preliminary data.</text>
</comment>
<protein>
    <submittedName>
        <fullName evidence="2">Uncharacterized protein</fullName>
    </submittedName>
</protein>
<evidence type="ECO:0000256" key="1">
    <source>
        <dbReference type="SAM" id="MobiDB-lite"/>
    </source>
</evidence>
<name>A0AAD3HJV0_9CHLO</name>
<proteinExistence type="predicted"/>
<reference evidence="2 3" key="1">
    <citation type="journal article" date="2021" name="Sci. Rep.">
        <title>Genome sequencing of the multicellular alga Astrephomene provides insights into convergent evolution of germ-soma differentiation.</title>
        <authorList>
            <person name="Yamashita S."/>
            <person name="Yamamoto K."/>
            <person name="Matsuzaki R."/>
            <person name="Suzuki S."/>
            <person name="Yamaguchi H."/>
            <person name="Hirooka S."/>
            <person name="Minakuchi Y."/>
            <person name="Miyagishima S."/>
            <person name="Kawachi M."/>
            <person name="Toyoda A."/>
            <person name="Nozaki H."/>
        </authorList>
    </citation>
    <scope>NUCLEOTIDE SEQUENCE [LARGE SCALE GENOMIC DNA]</scope>
    <source>
        <strain evidence="2 3">NIES-4017</strain>
    </source>
</reference>
<feature type="non-terminal residue" evidence="2">
    <location>
        <position position="1"/>
    </location>
</feature>
<dbReference type="EMBL" id="BMAR01000004">
    <property type="protein sequence ID" value="GFR43010.1"/>
    <property type="molecule type" value="Genomic_DNA"/>
</dbReference>
<evidence type="ECO:0000313" key="3">
    <source>
        <dbReference type="Proteomes" id="UP001054857"/>
    </source>
</evidence>
<dbReference type="Proteomes" id="UP001054857">
    <property type="component" value="Unassembled WGS sequence"/>
</dbReference>
<gene>
    <name evidence="2" type="ORF">Agub_g4010</name>
</gene>
<dbReference type="AlphaFoldDB" id="A0AAD3HJV0"/>
<organism evidence="2 3">
    <name type="scientific">Astrephomene gubernaculifera</name>
    <dbReference type="NCBI Taxonomy" id="47775"/>
    <lineage>
        <taxon>Eukaryota</taxon>
        <taxon>Viridiplantae</taxon>
        <taxon>Chlorophyta</taxon>
        <taxon>core chlorophytes</taxon>
        <taxon>Chlorophyceae</taxon>
        <taxon>CS clade</taxon>
        <taxon>Chlamydomonadales</taxon>
        <taxon>Astrephomenaceae</taxon>
        <taxon>Astrephomene</taxon>
    </lineage>
</organism>
<feature type="compositionally biased region" description="Gly residues" evidence="1">
    <location>
        <begin position="127"/>
        <end position="138"/>
    </location>
</feature>
<accession>A0AAD3HJV0</accession>
<feature type="compositionally biased region" description="Basic and acidic residues" evidence="1">
    <location>
        <begin position="139"/>
        <end position="148"/>
    </location>
</feature>
<feature type="region of interest" description="Disordered" evidence="1">
    <location>
        <begin position="64"/>
        <end position="95"/>
    </location>
</feature>
<feature type="region of interest" description="Disordered" evidence="1">
    <location>
        <begin position="117"/>
        <end position="174"/>
    </location>
</feature>
<sequence length="174" mass="17373">APLSGHGALQLSALAPSPGHPPAALRRLELQGCWLVSEQEAARLAAACGPQTLVVVNGKAAAAVATSGGGQRRGEGGRRGKGNAGGAGSTEAGEDLEMYDQRLRYDTEMLMALASSPLAGGRDQGGRSDGVGGGGDGNGGRRESKLGDMGDGSGQGAANGLWLSLPAELRRSEV</sequence>